<protein>
    <submittedName>
        <fullName evidence="1">Uncharacterized protein</fullName>
    </submittedName>
</protein>
<name>A0A174RLG5_BACUN</name>
<dbReference type="Proteomes" id="UP000095766">
    <property type="component" value="Unassembled WGS sequence"/>
</dbReference>
<dbReference type="AlphaFoldDB" id="A0A174RLG5"/>
<proteinExistence type="predicted"/>
<evidence type="ECO:0000313" key="1">
    <source>
        <dbReference type="EMBL" id="CUP86304.1"/>
    </source>
</evidence>
<organism evidence="1 2">
    <name type="scientific">Bacteroides uniformis</name>
    <dbReference type="NCBI Taxonomy" id="820"/>
    <lineage>
        <taxon>Bacteria</taxon>
        <taxon>Pseudomonadati</taxon>
        <taxon>Bacteroidota</taxon>
        <taxon>Bacteroidia</taxon>
        <taxon>Bacteroidales</taxon>
        <taxon>Bacteroidaceae</taxon>
        <taxon>Bacteroides</taxon>
    </lineage>
</organism>
<dbReference type="EMBL" id="CZAO01000011">
    <property type="protein sequence ID" value="CUP86304.1"/>
    <property type="molecule type" value="Genomic_DNA"/>
</dbReference>
<gene>
    <name evidence="1" type="ORF">ERS852510_02533</name>
</gene>
<evidence type="ECO:0000313" key="2">
    <source>
        <dbReference type="Proteomes" id="UP000095766"/>
    </source>
</evidence>
<accession>A0A174RLG5</accession>
<sequence length="78" mass="9003">MTIINETIFYDKPGSCGTCPFFYNGSTHLRPGEVKGHCRMFDEMHKSYINPPKRCQKIFNKAFRMPDGSELVITINNE</sequence>
<reference evidence="1 2" key="1">
    <citation type="submission" date="2015-09" db="EMBL/GenBank/DDBJ databases">
        <authorList>
            <consortium name="Pathogen Informatics"/>
        </authorList>
    </citation>
    <scope>NUCLEOTIDE SEQUENCE [LARGE SCALE GENOMIC DNA]</scope>
    <source>
        <strain evidence="1 2">2789STDY5834898</strain>
    </source>
</reference>